<dbReference type="GO" id="GO:0051287">
    <property type="term" value="F:NAD binding"/>
    <property type="evidence" value="ECO:0007669"/>
    <property type="project" value="InterPro"/>
</dbReference>
<dbReference type="InterPro" id="IPR006139">
    <property type="entry name" value="D-isomer_2_OHA_DH_cat_dom"/>
</dbReference>
<sequence length="326" mass="34308">MKILLTHTPQARAQYYGPRALAALQALAEVRLHEGADALDAAGLVRAAQGVDLIIADRLTEGRGEIFPALPRLKAMLRVAVDIRNIDVEAASACGVLVTRAKPGFMAAVSELALGFLVDCARGVSRAAADYHAGRMPEVRMGRQLTGATAGILGYGAIARHLAPILSALGMTVLVHDPYAAVDDARLQQVGREELLRRSDFVICLAVATEETENLFDAAAFALMRPDAFFINLSRGNLVDEAALAAALREGRLAGAAMDVGRAADQMPSPALAALPNVIATPHIGGLVPQAIESQAFDTVRQVEAILAGSVPEGAVNADRWTRRGA</sequence>
<feature type="domain" description="D-isomer specific 2-hydroxyacid dehydrogenase catalytic" evidence="5">
    <location>
        <begin position="18"/>
        <end position="317"/>
    </location>
</feature>
<comment type="caution">
    <text evidence="7">The sequence shown here is derived from an EMBL/GenBank/DDBJ whole genome shotgun (WGS) entry which is preliminary data.</text>
</comment>
<gene>
    <name evidence="7" type="ORF">SLNSH_04215</name>
</gene>
<dbReference type="PANTHER" id="PTHR42789:SF1">
    <property type="entry name" value="D-ISOMER SPECIFIC 2-HYDROXYACID DEHYDROGENASE FAMILY PROTEIN (AFU_ORTHOLOGUE AFUA_6G10090)"/>
    <property type="match status" value="1"/>
</dbReference>
<dbReference type="PROSITE" id="PS00671">
    <property type="entry name" value="D_2_HYDROXYACID_DH_3"/>
    <property type="match status" value="1"/>
</dbReference>
<proteinExistence type="inferred from homology"/>
<feature type="domain" description="D-isomer specific 2-hydroxyacid dehydrogenase NAD-binding" evidence="6">
    <location>
        <begin position="115"/>
        <end position="285"/>
    </location>
</feature>
<dbReference type="InterPro" id="IPR029753">
    <property type="entry name" value="D-isomer_DH_CS"/>
</dbReference>
<keyword evidence="2 4" id="KW-0560">Oxidoreductase</keyword>
<dbReference type="SUPFAM" id="SSF51735">
    <property type="entry name" value="NAD(P)-binding Rossmann-fold domains"/>
    <property type="match status" value="1"/>
</dbReference>
<evidence type="ECO:0000313" key="8">
    <source>
        <dbReference type="Proteomes" id="UP000239772"/>
    </source>
</evidence>
<name>A0A2T1HYB5_9HYPH</name>
<dbReference type="InterPro" id="IPR006140">
    <property type="entry name" value="D-isomer_DH_NAD-bd"/>
</dbReference>
<accession>A0A2T1HYB5</accession>
<keyword evidence="3" id="KW-0520">NAD</keyword>
<keyword evidence="8" id="KW-1185">Reference proteome</keyword>
<evidence type="ECO:0000256" key="3">
    <source>
        <dbReference type="ARBA" id="ARBA00023027"/>
    </source>
</evidence>
<evidence type="ECO:0000256" key="1">
    <source>
        <dbReference type="ARBA" id="ARBA00005854"/>
    </source>
</evidence>
<dbReference type="Proteomes" id="UP000239772">
    <property type="component" value="Unassembled WGS sequence"/>
</dbReference>
<evidence type="ECO:0000259" key="6">
    <source>
        <dbReference type="Pfam" id="PF02826"/>
    </source>
</evidence>
<dbReference type="Gene3D" id="3.40.50.720">
    <property type="entry name" value="NAD(P)-binding Rossmann-like Domain"/>
    <property type="match status" value="2"/>
</dbReference>
<dbReference type="AlphaFoldDB" id="A0A2T1HYB5"/>
<reference evidence="8" key="1">
    <citation type="submission" date="2018-03" db="EMBL/GenBank/DDBJ databases">
        <authorList>
            <person name="Sun L."/>
            <person name="Liu H."/>
            <person name="Chen W."/>
            <person name="Huang K."/>
            <person name="Liu W."/>
            <person name="Gao X."/>
        </authorList>
    </citation>
    <scope>NUCLEOTIDE SEQUENCE [LARGE SCALE GENOMIC DNA]</scope>
    <source>
        <strain evidence="8">SH9</strain>
    </source>
</reference>
<evidence type="ECO:0000256" key="2">
    <source>
        <dbReference type="ARBA" id="ARBA00023002"/>
    </source>
</evidence>
<dbReference type="PANTHER" id="PTHR42789">
    <property type="entry name" value="D-ISOMER SPECIFIC 2-HYDROXYACID DEHYDROGENASE FAMILY PROTEIN (AFU_ORTHOLOGUE AFUA_6G10090)"/>
    <property type="match status" value="1"/>
</dbReference>
<evidence type="ECO:0000259" key="5">
    <source>
        <dbReference type="Pfam" id="PF00389"/>
    </source>
</evidence>
<dbReference type="Pfam" id="PF02826">
    <property type="entry name" value="2-Hacid_dh_C"/>
    <property type="match status" value="1"/>
</dbReference>
<dbReference type="RefSeq" id="WP_106335403.1">
    <property type="nucleotide sequence ID" value="NZ_PVZS01000003.1"/>
</dbReference>
<evidence type="ECO:0000256" key="4">
    <source>
        <dbReference type="RuleBase" id="RU003719"/>
    </source>
</evidence>
<evidence type="ECO:0000313" key="7">
    <source>
        <dbReference type="EMBL" id="PSC06489.1"/>
    </source>
</evidence>
<dbReference type="InterPro" id="IPR050857">
    <property type="entry name" value="D-2-hydroxyacid_DH"/>
</dbReference>
<dbReference type="Pfam" id="PF00389">
    <property type="entry name" value="2-Hacid_dh"/>
    <property type="match status" value="1"/>
</dbReference>
<dbReference type="OrthoDB" id="117809at2"/>
<dbReference type="EMBL" id="PVZS01000003">
    <property type="protein sequence ID" value="PSC06489.1"/>
    <property type="molecule type" value="Genomic_DNA"/>
</dbReference>
<protein>
    <submittedName>
        <fullName evidence="7">Hydroxyacid dehydrogenase</fullName>
    </submittedName>
</protein>
<dbReference type="GO" id="GO:0016616">
    <property type="term" value="F:oxidoreductase activity, acting on the CH-OH group of donors, NAD or NADP as acceptor"/>
    <property type="evidence" value="ECO:0007669"/>
    <property type="project" value="InterPro"/>
</dbReference>
<organism evidence="7 8">
    <name type="scientific">Alsobacter soli</name>
    <dbReference type="NCBI Taxonomy" id="2109933"/>
    <lineage>
        <taxon>Bacteria</taxon>
        <taxon>Pseudomonadati</taxon>
        <taxon>Pseudomonadota</taxon>
        <taxon>Alphaproteobacteria</taxon>
        <taxon>Hyphomicrobiales</taxon>
        <taxon>Alsobacteraceae</taxon>
        <taxon>Alsobacter</taxon>
    </lineage>
</organism>
<comment type="similarity">
    <text evidence="1 4">Belongs to the D-isomer specific 2-hydroxyacid dehydrogenase family.</text>
</comment>
<dbReference type="InterPro" id="IPR036291">
    <property type="entry name" value="NAD(P)-bd_dom_sf"/>
</dbReference>
<dbReference type="SUPFAM" id="SSF52283">
    <property type="entry name" value="Formate/glycerate dehydrogenase catalytic domain-like"/>
    <property type="match status" value="1"/>
</dbReference>